<evidence type="ECO:0000313" key="1">
    <source>
        <dbReference type="EMBL" id="MBS4078854.1"/>
    </source>
</evidence>
<dbReference type="RefSeq" id="WP_212544975.1">
    <property type="nucleotide sequence ID" value="NZ_JAGYHF010000005.1"/>
</dbReference>
<keyword evidence="2" id="KW-1185">Reference proteome</keyword>
<sequence length="78" mass="8521">MADSKINEEVHVANALLLKIGFFIVIPGSYQISELGIAPGSNTVLDAMPNTRLKPYVDRENFYVGVITGCSRNSRHGN</sequence>
<evidence type="ECO:0000313" key="2">
    <source>
        <dbReference type="Proteomes" id="UP000676035"/>
    </source>
</evidence>
<proteinExistence type="predicted"/>
<gene>
    <name evidence="1" type="ORF">KFS80_11220</name>
</gene>
<name>A0ABS5MX17_9PSED</name>
<accession>A0ABS5MX17</accession>
<reference evidence="1 2" key="1">
    <citation type="submission" date="2021-04" db="EMBL/GenBank/DDBJ databases">
        <title>Pseudomonas rustica sp. nov. isolated from raw milk.</title>
        <authorList>
            <person name="Fiedler G."/>
            <person name="Gieschler S."/>
            <person name="Kabisch J."/>
            <person name="Grimmler C."/>
            <person name="Brinks E."/>
            <person name="Wagner N."/>
            <person name="Hetzer B."/>
            <person name="Franz C.M.A.P."/>
            <person name="Boehnlein C."/>
        </authorList>
    </citation>
    <scope>NUCLEOTIDE SEQUENCE [LARGE SCALE GENOMIC DNA]</scope>
    <source>
        <strain evidence="1 2">MBT-4</strain>
    </source>
</reference>
<protein>
    <submittedName>
        <fullName evidence="1">Uncharacterized protein</fullName>
    </submittedName>
</protein>
<dbReference type="EMBL" id="JAGYHF010000005">
    <property type="protein sequence ID" value="MBS4078854.1"/>
    <property type="molecule type" value="Genomic_DNA"/>
</dbReference>
<organism evidence="1 2">
    <name type="scientific">Pseudomonas rustica</name>
    <dbReference type="NCBI Taxonomy" id="2827099"/>
    <lineage>
        <taxon>Bacteria</taxon>
        <taxon>Pseudomonadati</taxon>
        <taxon>Pseudomonadota</taxon>
        <taxon>Gammaproteobacteria</taxon>
        <taxon>Pseudomonadales</taxon>
        <taxon>Pseudomonadaceae</taxon>
        <taxon>Pseudomonas</taxon>
    </lineage>
</organism>
<comment type="caution">
    <text evidence="1">The sequence shown here is derived from an EMBL/GenBank/DDBJ whole genome shotgun (WGS) entry which is preliminary data.</text>
</comment>
<dbReference type="Proteomes" id="UP000676035">
    <property type="component" value="Unassembled WGS sequence"/>
</dbReference>